<dbReference type="InterPro" id="IPR025736">
    <property type="entry name" value="PucR_C-HTH_dom"/>
</dbReference>
<dbReference type="Pfam" id="PF13556">
    <property type="entry name" value="HTH_30"/>
    <property type="match status" value="1"/>
</dbReference>
<keyword evidence="5" id="KW-1185">Reference proteome</keyword>
<reference evidence="4" key="1">
    <citation type="submission" date="2024-05" db="EMBL/GenBank/DDBJ databases">
        <title>Metabacillus sp. nov., isolated from the rhizosphere soil of tomato plants.</title>
        <authorList>
            <person name="Ma R."/>
        </authorList>
    </citation>
    <scope>NUCLEOTIDE SEQUENCE</scope>
    <source>
        <strain evidence="4">DBTR6</strain>
    </source>
</reference>
<comment type="caution">
    <text evidence="4">The sequence shown here is derived from an EMBL/GenBank/DDBJ whole genome shotgun (WGS) entry which is preliminary data.</text>
</comment>
<feature type="domain" description="Purine catabolism PurC-like" evidence="2">
    <location>
        <begin position="7"/>
        <end position="125"/>
    </location>
</feature>
<accession>A0ABS7UUQ3</accession>
<dbReference type="EMBL" id="JAIQUM010000045">
    <property type="protein sequence ID" value="MBZ5752046.1"/>
    <property type="molecule type" value="Genomic_DNA"/>
</dbReference>
<evidence type="ECO:0000256" key="1">
    <source>
        <dbReference type="SAM" id="Coils"/>
    </source>
</evidence>
<keyword evidence="1" id="KW-0175">Coiled coil</keyword>
<evidence type="ECO:0000313" key="4">
    <source>
        <dbReference type="EMBL" id="MBZ5752046.1"/>
    </source>
</evidence>
<evidence type="ECO:0000259" key="2">
    <source>
        <dbReference type="Pfam" id="PF07905"/>
    </source>
</evidence>
<proteinExistence type="predicted"/>
<organism evidence="4 5">
    <name type="scientific">Metabacillus rhizolycopersici</name>
    <dbReference type="NCBI Taxonomy" id="2875709"/>
    <lineage>
        <taxon>Bacteria</taxon>
        <taxon>Bacillati</taxon>
        <taxon>Bacillota</taxon>
        <taxon>Bacilli</taxon>
        <taxon>Bacillales</taxon>
        <taxon>Bacillaceae</taxon>
        <taxon>Metabacillus</taxon>
    </lineage>
</organism>
<dbReference type="Gene3D" id="1.10.10.2840">
    <property type="entry name" value="PucR C-terminal helix-turn-helix domain"/>
    <property type="match status" value="1"/>
</dbReference>
<dbReference type="InterPro" id="IPR012914">
    <property type="entry name" value="PucR_dom"/>
</dbReference>
<feature type="coiled-coil region" evidence="1">
    <location>
        <begin position="272"/>
        <end position="299"/>
    </location>
</feature>
<dbReference type="Proteomes" id="UP001165287">
    <property type="component" value="Unassembled WGS sequence"/>
</dbReference>
<gene>
    <name evidence="4" type="ORF">K9V48_17755</name>
</gene>
<dbReference type="RefSeq" id="WP_224140451.1">
    <property type="nucleotide sequence ID" value="NZ_JAIQUM010000045.1"/>
</dbReference>
<feature type="domain" description="PucR C-terminal helix-turn-helix" evidence="3">
    <location>
        <begin position="480"/>
        <end position="535"/>
    </location>
</feature>
<evidence type="ECO:0000259" key="3">
    <source>
        <dbReference type="Pfam" id="PF13556"/>
    </source>
</evidence>
<name>A0ABS7UUQ3_9BACI</name>
<sequence length="550" mass="63639">MITVKEMIHLSEMQSAIVRSGKHGLGRTIQWVHVIDHDDVGYFLEGGELLLTCGQIWPKDQEAEMKLLKLFLNHQIAGIVFAVGRYLQECPKAVLAFGEKYAIPIIEVPFQVQFVKLTRTVHQEIMKRQYKKGKIAANLSGNMTKKLEEAKDFSDASDLLSQHLNCTILISDHTNKIVTRSIPTGETINISKIMMELNEVLMSCPPPYEQYMTKLFDGDVPFIRIPSDNYSTIDGFLIGNKDEYYGAIWVVSRQNQNDQKQKKVLEHAVTIVKELILRKKDLEAKRRQLQAELLELLLEKPKIASIIVEEKMDVLSMTLSENWLTGIVTPIECEGNTHNAKLSDDLYTFCTNWIAETEQVIGFCEKYEDRLVLILSFESEQELLEGQLKKLHRLMCKQFSAVLLVGRVKSHYFELKESYKEAMSLMTATRKGNHVDEFYFAERYRREILLYGSMSSREANELVDIILPDELRLERGEVFYETLKCLMLNKYNREQTAKELHIHRNTLRYRIEKIEQILGESLNSYKCQFWIQIAFDLEPIAAYEKSAVNV</sequence>
<dbReference type="InterPro" id="IPR042070">
    <property type="entry name" value="PucR_C-HTH_sf"/>
</dbReference>
<dbReference type="PANTHER" id="PTHR33744">
    <property type="entry name" value="CARBOHYDRATE DIACID REGULATOR"/>
    <property type="match status" value="1"/>
</dbReference>
<dbReference type="Pfam" id="PF07905">
    <property type="entry name" value="PucR"/>
    <property type="match status" value="1"/>
</dbReference>
<evidence type="ECO:0000313" key="5">
    <source>
        <dbReference type="Proteomes" id="UP001165287"/>
    </source>
</evidence>
<dbReference type="InterPro" id="IPR051448">
    <property type="entry name" value="CdaR-like_regulators"/>
</dbReference>
<protein>
    <submittedName>
        <fullName evidence="4">PucR family transcriptional regulator ligand-binding domain-containing protein</fullName>
    </submittedName>
</protein>